<feature type="chain" id="PRO_5043806828" description="TonB-dependent receptor plug domain-containing protein" evidence="1">
    <location>
        <begin position="22"/>
        <end position="574"/>
    </location>
</feature>
<evidence type="ECO:0000313" key="2">
    <source>
        <dbReference type="EMBL" id="AIZ42739.1"/>
    </source>
</evidence>
<protein>
    <recommendedName>
        <fullName evidence="4">TonB-dependent receptor plug domain-containing protein</fullName>
    </recommendedName>
</protein>
<feature type="signal peptide" evidence="1">
    <location>
        <begin position="1"/>
        <end position="21"/>
    </location>
</feature>
<dbReference type="GeneID" id="78062014"/>
<accession>A0AAU8S446</accession>
<keyword evidence="1" id="KW-0732">Signal</keyword>
<gene>
    <name evidence="2" type="ORF">M666_14860</name>
</gene>
<dbReference type="AlphaFoldDB" id="A0AAU8S446"/>
<dbReference type="Proteomes" id="UP000030786">
    <property type="component" value="Chromosome"/>
</dbReference>
<reference evidence="2 3" key="1">
    <citation type="journal article" date="2014" name="Environ. Microbiol.">
        <title>Contrasting genomic patterns and infection strategies of two co-existing Bacteroidetes podovirus genera.</title>
        <authorList>
            <person name="Holmfeldt K."/>
            <person name="Howard-Varona C."/>
            <person name="Solonenko N."/>
            <person name="Sullivan M.B."/>
        </authorList>
    </citation>
    <scope>NUCLEOTIDE SEQUENCE [LARGE SCALE GENOMIC DNA]</scope>
    <source>
        <strain evidence="2 3">18</strain>
    </source>
</reference>
<evidence type="ECO:0000256" key="1">
    <source>
        <dbReference type="SAM" id="SignalP"/>
    </source>
</evidence>
<dbReference type="KEGG" id="cbat:M666_14860"/>
<evidence type="ECO:0008006" key="4">
    <source>
        <dbReference type="Google" id="ProtNLM"/>
    </source>
</evidence>
<organism evidence="2 3">
    <name type="scientific">Cellulophaga baltica 18</name>
    <dbReference type="NCBI Taxonomy" id="1348584"/>
    <lineage>
        <taxon>Bacteria</taxon>
        <taxon>Pseudomonadati</taxon>
        <taxon>Bacteroidota</taxon>
        <taxon>Flavobacteriia</taxon>
        <taxon>Flavobacteriales</taxon>
        <taxon>Flavobacteriaceae</taxon>
        <taxon>Cellulophaga</taxon>
    </lineage>
</organism>
<dbReference type="RefSeq" id="WP_029446497.1">
    <property type="nucleotide sequence ID" value="NZ_CP009976.1"/>
</dbReference>
<sequence length="574" mass="66234">MFSKIYCQYLIFFLITLSANSQVISTENSADLKKLKNIGNESVELHYSNSTVLSGEVFFYKFYCKNSKGEPSNISKIGYVELINKDLEIVIRQKIHLENGNGYNDFFIPTNLKTDGYKLIAYTNWMKNNSVSNFFQEDIVIINPFSNRSKIPDSTLFLNSVKAIELPSKTTLKSHLILSLEKQFVNTREKLKVNLETKNKEFLEGEYSLLIKKKNNFHVQKYASNSLRKNKQKSSEFYFPELRGQLISGTIQEVGSGHLLPNKNFTFNIPGNNYQLYTFKTNSNGQFILDYRNSSEIDFALLQPIGKSDEKIEINLDTHKNLDYSSLDFIEIKIDSTLKDLILARSIHNQIENAYYNAKPDTIVSLPLKKAFYGDLGVKYILDDFTRFPSFKETIVEIIDNVWISEDKKGKYELKIKSYGEQFSEGDYDPLIIIDGVRLNSIEGLISYNTQNIKSVTVVRDKYILGANIFSGIIDIKTFQGDFGRNEDYFGLTKLELNAIAPRKKYFQQKHLLSDDRIPDYRHILYWNPEFKMNSVRNDFSFYSSDVKGTFVIQLRGFSSSGTPIEIEEEFTVQ</sequence>
<name>A0AAU8S446_9FLAO</name>
<proteinExistence type="predicted"/>
<dbReference type="EMBL" id="CP009976">
    <property type="protein sequence ID" value="AIZ42739.1"/>
    <property type="molecule type" value="Genomic_DNA"/>
</dbReference>
<evidence type="ECO:0000313" key="3">
    <source>
        <dbReference type="Proteomes" id="UP000030786"/>
    </source>
</evidence>